<reference evidence="2 3" key="2">
    <citation type="submission" date="2015-05" db="EMBL/GenBank/DDBJ databases">
        <authorList>
            <person name="Morales-Cruz A."/>
            <person name="Amrine K.C."/>
            <person name="Cantu D."/>
        </authorList>
    </citation>
    <scope>NUCLEOTIDE SEQUENCE [LARGE SCALE GENOMIC DNA]</scope>
    <source>
        <strain evidence="2">DA912</strain>
    </source>
</reference>
<protein>
    <recommendedName>
        <fullName evidence="4">Erythromycin esterase</fullName>
    </recommendedName>
</protein>
<organism evidence="2 3">
    <name type="scientific">Diaporthe ampelina</name>
    <dbReference type="NCBI Taxonomy" id="1214573"/>
    <lineage>
        <taxon>Eukaryota</taxon>
        <taxon>Fungi</taxon>
        <taxon>Dikarya</taxon>
        <taxon>Ascomycota</taxon>
        <taxon>Pezizomycotina</taxon>
        <taxon>Sordariomycetes</taxon>
        <taxon>Sordariomycetidae</taxon>
        <taxon>Diaporthales</taxon>
        <taxon>Diaporthaceae</taxon>
        <taxon>Diaporthe</taxon>
    </lineage>
</organism>
<feature type="region of interest" description="Disordered" evidence="1">
    <location>
        <begin position="507"/>
        <end position="616"/>
    </location>
</feature>
<sequence length="724" mass="77394">MARRRSARLASAGKVSKQTWLARTKSRHCSHQPRALQPEPIAPPPTTLDSVAEREESPVDEPTQSLNAIMSSPATNPRTPATKSVVKPPMSEMHPSKAHPTMAAPSSALRLGFTDIKPTASNKPGPGVQQSTPSKTPATSSQFTLQHANPSATDSTLGPEAKRMMDEIREEAAKIKAELAAKREQQRVEEDQVNARKIAKPKGKAGRYSAVHMADFKKMDSIENHPSAFRASKHAPVAPPKKGIKRSQSKAQIDDSETPRVNTPAKLPSSKSTRKVHTPACDPGSPAKRTKQGTDDDASTNRPISRDDSNIPRPRTPGKGPHGILLSKSAITDMMSPTQASLARAAAIKTPTTARSLLRSPSKITLTGLKKSATVGDLGSISDAKEDAPAKLRSPSRLDKVKSMFAKHKGNGSARAPGIPKPTVGISKTPAPVRAQHELPPAPQTTPGKKNIVRPGHFTPAPKHAALAQNSPSPVKSGIPRSKTASSLVNYPSLDSVMRNATADHVSYPDLSGFRPLPEPLTETKSDSVDDEMSEDSERVPVSVPGTFTFRSDHTIRFGDSSPKGFGGSSGQSSVRQVRPSMMPAIPGAFPSSDMPATAAPKGKENMPPYLQQSPFDIKAFPHGVGNRKRLRVEDDEEEADREAAERAAKKMKAARVPEGEALVAPRLASAQKPRIRSPSKTLMKTPARSSVKPRAPATTPGGRKAAGISMSRLTYLATPKQRK</sequence>
<keyword evidence="3" id="KW-1185">Reference proteome</keyword>
<feature type="region of interest" description="Disordered" evidence="1">
    <location>
        <begin position="630"/>
        <end position="724"/>
    </location>
</feature>
<evidence type="ECO:0000313" key="3">
    <source>
        <dbReference type="Proteomes" id="UP000034680"/>
    </source>
</evidence>
<dbReference type="Proteomes" id="UP000034680">
    <property type="component" value="Unassembled WGS sequence"/>
</dbReference>
<comment type="caution">
    <text evidence="2">The sequence shown here is derived from an EMBL/GenBank/DDBJ whole genome shotgun (WGS) entry which is preliminary data.</text>
</comment>
<evidence type="ECO:0000313" key="2">
    <source>
        <dbReference type="EMBL" id="KKY35919.1"/>
    </source>
</evidence>
<feature type="compositionally biased region" description="Polar residues" evidence="1">
    <location>
        <begin position="62"/>
        <end position="82"/>
    </location>
</feature>
<accession>A0A0G2FPJ6</accession>
<feature type="compositionally biased region" description="Low complexity" evidence="1">
    <location>
        <begin position="571"/>
        <end position="581"/>
    </location>
</feature>
<feature type="region of interest" description="Disordered" evidence="1">
    <location>
        <begin position="1"/>
        <end position="162"/>
    </location>
</feature>
<feature type="compositionally biased region" description="Basic and acidic residues" evidence="1">
    <location>
        <begin position="214"/>
        <end position="223"/>
    </location>
</feature>
<evidence type="ECO:0008006" key="4">
    <source>
        <dbReference type="Google" id="ProtNLM"/>
    </source>
</evidence>
<feature type="compositionally biased region" description="Polar residues" evidence="1">
    <location>
        <begin position="128"/>
        <end position="156"/>
    </location>
</feature>
<dbReference type="AlphaFoldDB" id="A0A0G2FPJ6"/>
<name>A0A0G2FPJ6_9PEZI</name>
<reference evidence="2 3" key="1">
    <citation type="submission" date="2015-05" db="EMBL/GenBank/DDBJ databases">
        <title>Distinctive expansion of gene families associated with plant cell wall degradation and secondary metabolism in the genomes of grapevine trunk pathogens.</title>
        <authorList>
            <person name="Lawrence D.P."/>
            <person name="Travadon R."/>
            <person name="Rolshausen P.E."/>
            <person name="Baumgartner K."/>
        </authorList>
    </citation>
    <scope>NUCLEOTIDE SEQUENCE [LARGE SCALE GENOMIC DNA]</scope>
    <source>
        <strain evidence="2">DA912</strain>
    </source>
</reference>
<feature type="region of interest" description="Disordered" evidence="1">
    <location>
        <begin position="407"/>
        <end position="485"/>
    </location>
</feature>
<proteinExistence type="predicted"/>
<dbReference type="EMBL" id="LCUC01000142">
    <property type="protein sequence ID" value="KKY35919.1"/>
    <property type="molecule type" value="Genomic_DNA"/>
</dbReference>
<evidence type="ECO:0000256" key="1">
    <source>
        <dbReference type="SAM" id="MobiDB-lite"/>
    </source>
</evidence>
<feature type="region of interest" description="Disordered" evidence="1">
    <location>
        <begin position="181"/>
        <end position="325"/>
    </location>
</feature>
<gene>
    <name evidence="2" type="ORF">UCDDA912_g04057</name>
</gene>
<dbReference type="STRING" id="1214573.A0A0G2FPJ6"/>
<dbReference type="OrthoDB" id="5204833at2759"/>
<feature type="compositionally biased region" description="Basic and acidic residues" evidence="1">
    <location>
        <begin position="181"/>
        <end position="194"/>
    </location>
</feature>